<organism evidence="1 2">
    <name type="scientific">Alistipes timonensis JC136</name>
    <dbReference type="NCBI Taxonomy" id="1033731"/>
    <lineage>
        <taxon>Bacteria</taxon>
        <taxon>Pseudomonadati</taxon>
        <taxon>Bacteroidota</taxon>
        <taxon>Bacteroidia</taxon>
        <taxon>Bacteroidales</taxon>
        <taxon>Rikenellaceae</taxon>
        <taxon>Alistipes</taxon>
    </lineage>
</organism>
<dbReference type="AlphaFoldDB" id="A0A1H4FX45"/>
<dbReference type="Gene3D" id="3.30.70.940">
    <property type="entry name" value="NusG, N-terminal domain"/>
    <property type="match status" value="1"/>
</dbReference>
<reference evidence="1 2" key="1">
    <citation type="submission" date="2016-10" db="EMBL/GenBank/DDBJ databases">
        <authorList>
            <person name="de Groot N.N."/>
        </authorList>
    </citation>
    <scope>NUCLEOTIDE SEQUENCE [LARGE SCALE GENOMIC DNA]</scope>
    <source>
        <strain evidence="1 2">DSM 25383</strain>
    </source>
</reference>
<protein>
    <submittedName>
        <fullName evidence="1">Transcription antitermination factor NusG</fullName>
    </submittedName>
</protein>
<dbReference type="STRING" id="1033731.SAMN05444145_11355"/>
<dbReference type="InterPro" id="IPR036735">
    <property type="entry name" value="NGN_dom_sf"/>
</dbReference>
<keyword evidence="2" id="KW-1185">Reference proteome</keyword>
<dbReference type="SUPFAM" id="SSF82679">
    <property type="entry name" value="N-utilization substance G protein NusG, N-terminal domain"/>
    <property type="match status" value="1"/>
</dbReference>
<evidence type="ECO:0000313" key="2">
    <source>
        <dbReference type="Proteomes" id="UP000183253"/>
    </source>
</evidence>
<accession>A0A1H4FX45</accession>
<dbReference type="EMBL" id="FNRI01000013">
    <property type="protein sequence ID" value="SEB01701.1"/>
    <property type="molecule type" value="Genomic_DNA"/>
</dbReference>
<proteinExistence type="predicted"/>
<evidence type="ECO:0000313" key="1">
    <source>
        <dbReference type="EMBL" id="SEB01701.1"/>
    </source>
</evidence>
<name>A0A1H4FX45_9BACT</name>
<dbReference type="Proteomes" id="UP000183253">
    <property type="component" value="Unassembled WGS sequence"/>
</dbReference>
<sequence length="377" mass="43569">MKEILEERIGPLFVSSPEQLASMKNSHAIRWYVLTLPLCHRGPAVGLQRELERRLRNGEPAFEFFAPSYREVRHEGDRLIDTHRSLFYNYVFIRSSENELYRMKQVLPQYNFLPRVKNGQHSYYPYLSDKEMLNLQWVARAYSNELPVYVPETKRLMKGDKVRITAGRFKGVEACVAIQPGAGQKDLVVCVENWLWVPLLHVRSGEYEVIALNNEGKHLYNRLDNERLQSGLHEALRRYHSPEGVTDEDRTLACETLRLYGNLQMDSDVMRCKLYALLLPAYAILGQTEAYERLCGTVRSILPLVKAEQSRALLLVTLYGCTDNRFYYAQAHELIDPWRGDTAALRKTKKRLLQRLDDYDRWLGHCPDSGAALASGS</sequence>
<dbReference type="GO" id="GO:0006354">
    <property type="term" value="P:DNA-templated transcription elongation"/>
    <property type="evidence" value="ECO:0007669"/>
    <property type="project" value="InterPro"/>
</dbReference>
<dbReference type="RefSeq" id="WP_010264453.1">
    <property type="nucleotide sequence ID" value="NZ_CAEG01000013.1"/>
</dbReference>
<gene>
    <name evidence="1" type="ORF">SAMN05444145_11355</name>
</gene>